<dbReference type="GO" id="GO:0005525">
    <property type="term" value="F:GTP binding"/>
    <property type="evidence" value="ECO:0007669"/>
    <property type="project" value="TreeGrafter"/>
</dbReference>
<dbReference type="InterPro" id="IPR011993">
    <property type="entry name" value="PH-like_dom_sf"/>
</dbReference>
<proteinExistence type="predicted"/>
<feature type="region of interest" description="Disordered" evidence="3">
    <location>
        <begin position="298"/>
        <end position="327"/>
    </location>
</feature>
<keyword evidence="6" id="KW-1185">Reference proteome</keyword>
<dbReference type="InterPro" id="IPR001849">
    <property type="entry name" value="PH_domain"/>
</dbReference>
<feature type="region of interest" description="Disordered" evidence="3">
    <location>
        <begin position="239"/>
        <end position="284"/>
    </location>
</feature>
<dbReference type="AlphaFoldDB" id="A0A899FL67"/>
<organism evidence="5 6">
    <name type="scientific">Pneumocystis wakefieldiae</name>
    <dbReference type="NCBI Taxonomy" id="38082"/>
    <lineage>
        <taxon>Eukaryota</taxon>
        <taxon>Fungi</taxon>
        <taxon>Dikarya</taxon>
        <taxon>Ascomycota</taxon>
        <taxon>Taphrinomycotina</taxon>
        <taxon>Pneumocystomycetes</taxon>
        <taxon>Pneumocystaceae</taxon>
        <taxon>Pneumocystis</taxon>
    </lineage>
</organism>
<dbReference type="Pfam" id="PF00169">
    <property type="entry name" value="PH"/>
    <property type="match status" value="1"/>
</dbReference>
<keyword evidence="1" id="KW-0132">Cell division</keyword>
<dbReference type="EMBL" id="CP054534">
    <property type="protein sequence ID" value="QSL64750.1"/>
    <property type="molecule type" value="Genomic_DNA"/>
</dbReference>
<name>A0A899FL67_9ASCO</name>
<dbReference type="Proteomes" id="UP000663699">
    <property type="component" value="Chromosome 3"/>
</dbReference>
<dbReference type="GO" id="GO:0051301">
    <property type="term" value="P:cell division"/>
    <property type="evidence" value="ECO:0007669"/>
    <property type="project" value="UniProtKB-KW"/>
</dbReference>
<dbReference type="PROSITE" id="PS50003">
    <property type="entry name" value="PH_DOMAIN"/>
    <property type="match status" value="1"/>
</dbReference>
<feature type="compositionally biased region" description="Polar residues" evidence="3">
    <location>
        <begin position="255"/>
        <end position="284"/>
    </location>
</feature>
<dbReference type="PANTHER" id="PTHR36100:SF1">
    <property type="entry name" value="BUD SITE SELECTION PROTEIN 4"/>
    <property type="match status" value="1"/>
</dbReference>
<reference evidence="5" key="1">
    <citation type="submission" date="2020-06" db="EMBL/GenBank/DDBJ databases">
        <title>Genomes of multiple members of Pneumocystis genus reveal paths to human pathogen Pneumocystis jirovecii.</title>
        <authorList>
            <person name="Cisse O.H."/>
            <person name="Ma L."/>
            <person name="Dekker J."/>
            <person name="Khil P."/>
            <person name="Jo J."/>
            <person name="Brenchley J."/>
            <person name="Blair R."/>
            <person name="Pahar B."/>
            <person name="Chabe M."/>
            <person name="Van Rompay K.A."/>
            <person name="Keesler R."/>
            <person name="Sukura A."/>
            <person name="Hirsch V."/>
            <person name="Kutty G."/>
            <person name="Liu Y."/>
            <person name="Peng L."/>
            <person name="Chen J."/>
            <person name="Song J."/>
            <person name="Weissenbacher-Lang C."/>
            <person name="Xu J."/>
            <person name="Upham N.S."/>
            <person name="Stajich J.E."/>
            <person name="Cuomo C.A."/>
            <person name="Cushion M.T."/>
            <person name="Kovacs J.A."/>
        </authorList>
    </citation>
    <scope>NUCLEOTIDE SEQUENCE</scope>
    <source>
        <strain evidence="5">2A</strain>
    </source>
</reference>
<dbReference type="OrthoDB" id="2123378at2759"/>
<evidence type="ECO:0000313" key="6">
    <source>
        <dbReference type="Proteomes" id="UP000663699"/>
    </source>
</evidence>
<evidence type="ECO:0000313" key="5">
    <source>
        <dbReference type="EMBL" id="QSL64750.1"/>
    </source>
</evidence>
<feature type="region of interest" description="Disordered" evidence="3">
    <location>
        <begin position="194"/>
        <end position="214"/>
    </location>
</feature>
<keyword evidence="2" id="KW-0131">Cell cycle</keyword>
<evidence type="ECO:0000256" key="2">
    <source>
        <dbReference type="ARBA" id="ARBA00023306"/>
    </source>
</evidence>
<sequence>MSEISLISVKKEADRELDLKSEKNVSYDEAESANGPLCAFFYEVNRIRQANDWKRRRDSKIASPSLLSSSYNLSKRDLSDIKAAAFFNRRYGGLRSTESFKENAGLYLKNSAMFSSSTLSSGVVFDDSSSIKTSSDYEIYSGNNVSKIIDSPLKAPTVHNVEYREYYDKNLSLKDPPKSDNALKNQVSEKIPQKKSFFLKGSRKPSEGKGVEKRSTLRSISMNIKNLITSIVLNSDDHTKQSRIENNDGVKSLQEENQSSGSLKSQTENVFGTNSSNEKSSTIKRNVNEIEVLKMKEDAPECSVEGQEENKNKDVTASTSKDLNNGYHKTKKNYQTYLSNDSQEMFLGDFKYKYDSDDAPYEDRIENNVQKSKFNVEESLTSEPGPEVSRRLPSFCKFDAIEISDFDLDDFTIRKSSNISTKEIDKFKSKFHEDVALKEEKINDSDTKLEKDPYITPNDFSDMLTKADSSFEIAHSNEEKYKSDVQSLNNNKITDTFQSTVDENSGISITLPLLGNQLLSDFDASLNDVSDAIEKVMEVQKRGYIMRQNLDVVHASSNDACERNIKRERYAPPKVEDIYEKSEKYSVSKCDKTEDHAINKVSQDKSIVKKPDSGLFFIRVVEIENLDLPLPEDKTLRFCCTLDNGKHYITTPWISFAKNTKINEEFELIVNDDLEFTITLRLNYQPLVDLKKKDFIFSRIFSNSKKERALNPSNPLNCCLSNNGSIARSYLSLKMFKDHAFGCPYTTTVPCMNEWTKKVVSKGRKRQVLKVKSYIICQLKINVFYVPFVPGQAKETLPKSLSECVKDIKNAEWVSKLHYEGLLIQHGGDCLYRKKRYFRLSGLKLTSYHESSKSIRSNINLAKVKMVLNDQQLSANPKKMAQAMHPENRKESTELGGNGYMFAQNGFCIKFFNGEIINFYADSEDEKTRWVRILDAVIKKADQVKPWSLYVLQKQKAMKRFLVKSALKKK</sequence>
<protein>
    <recommendedName>
        <fullName evidence="4">PH domain-containing protein</fullName>
    </recommendedName>
</protein>
<accession>A0A899FL67</accession>
<gene>
    <name evidence="5" type="ORF">MERGE_002052</name>
</gene>
<evidence type="ECO:0000256" key="1">
    <source>
        <dbReference type="ARBA" id="ARBA00022618"/>
    </source>
</evidence>
<feature type="domain" description="PH" evidence="4">
    <location>
        <begin position="816"/>
        <end position="939"/>
    </location>
</feature>
<dbReference type="Gene3D" id="2.30.29.30">
    <property type="entry name" value="Pleckstrin-homology domain (PH domain)/Phosphotyrosine-binding domain (PTB)"/>
    <property type="match status" value="1"/>
</dbReference>
<evidence type="ECO:0000259" key="4">
    <source>
        <dbReference type="PROSITE" id="PS50003"/>
    </source>
</evidence>
<feature type="compositionally biased region" description="Basic and acidic residues" evidence="3">
    <location>
        <begin position="239"/>
        <end position="248"/>
    </location>
</feature>
<dbReference type="SUPFAM" id="SSF50729">
    <property type="entry name" value="PH domain-like"/>
    <property type="match status" value="1"/>
</dbReference>
<dbReference type="PANTHER" id="PTHR36100">
    <property type="entry name" value="BUD SITE SELECTION PROTEIN 4"/>
    <property type="match status" value="1"/>
</dbReference>
<evidence type="ECO:0000256" key="3">
    <source>
        <dbReference type="SAM" id="MobiDB-lite"/>
    </source>
</evidence>
<dbReference type="InterPro" id="IPR052007">
    <property type="entry name" value="Bud4"/>
</dbReference>
<dbReference type="SMART" id="SM00233">
    <property type="entry name" value="PH"/>
    <property type="match status" value="1"/>
</dbReference>
<feature type="compositionally biased region" description="Basic and acidic residues" evidence="3">
    <location>
        <begin position="204"/>
        <end position="214"/>
    </location>
</feature>